<evidence type="ECO:0000313" key="3">
    <source>
        <dbReference type="Proteomes" id="UP000077066"/>
    </source>
</evidence>
<organism evidence="2 3">
    <name type="scientific">Methanobrevibacter filiformis</name>
    <dbReference type="NCBI Taxonomy" id="55758"/>
    <lineage>
        <taxon>Archaea</taxon>
        <taxon>Methanobacteriati</taxon>
        <taxon>Methanobacteriota</taxon>
        <taxon>Methanomada group</taxon>
        <taxon>Methanobacteria</taxon>
        <taxon>Methanobacteriales</taxon>
        <taxon>Methanobacteriaceae</taxon>
        <taxon>Methanobrevibacter</taxon>
    </lineage>
</organism>
<dbReference type="OrthoDB" id="77375at2157"/>
<name>A0A166A868_9EURY</name>
<evidence type="ECO:0000313" key="2">
    <source>
        <dbReference type="EMBL" id="KZX11702.1"/>
    </source>
</evidence>
<feature type="transmembrane region" description="Helical" evidence="1">
    <location>
        <begin position="6"/>
        <end position="24"/>
    </location>
</feature>
<proteinExistence type="predicted"/>
<gene>
    <name evidence="2" type="ORF">MBFIL_13470</name>
</gene>
<keyword evidence="1" id="KW-1133">Transmembrane helix</keyword>
<sequence length="227" mass="25318">MTNFKIIGLVVLIILAIFALYGIFNAPPEITQIGSQSIGYVDKVIYSHHPNASAKIAIITHMHSRENLSSNALEEVVRKSGLNDVEIVNYNVTVLESAQEFYQGRLNGEKLVRDYVVPDINNSDFDLVIIAHDHEKGYGDGFYIATPNMDPLSVNLAEKVKVNLPDFNYYQRSQTRNPTSTSILGVNKHIIDTGTPVFVYEAPEWLSYAEVFSKSDELVKAAIAIIQ</sequence>
<dbReference type="EMBL" id="LWMT01000243">
    <property type="protein sequence ID" value="KZX11702.1"/>
    <property type="molecule type" value="Genomic_DNA"/>
</dbReference>
<dbReference type="AlphaFoldDB" id="A0A166A868"/>
<accession>A0A166A868</accession>
<dbReference type="Proteomes" id="UP000077066">
    <property type="component" value="Unassembled WGS sequence"/>
</dbReference>
<keyword evidence="1" id="KW-0812">Transmembrane</keyword>
<reference evidence="2 3" key="1">
    <citation type="submission" date="2016-04" db="EMBL/GenBank/DDBJ databases">
        <title>Genome sequence of Methanobrevibacter filiformis DSM 11501.</title>
        <authorList>
            <person name="Poehlein A."/>
            <person name="Seedorf H."/>
            <person name="Daniel R."/>
        </authorList>
    </citation>
    <scope>NUCLEOTIDE SEQUENCE [LARGE SCALE GENOMIC DNA]</scope>
    <source>
        <strain evidence="2 3">DSM 11501</strain>
    </source>
</reference>
<comment type="caution">
    <text evidence="2">The sequence shown here is derived from an EMBL/GenBank/DDBJ whole genome shotgun (WGS) entry which is preliminary data.</text>
</comment>
<protein>
    <submittedName>
        <fullName evidence="2">Uncharacterized protein</fullName>
    </submittedName>
</protein>
<dbReference type="RefSeq" id="WP_066972945.1">
    <property type="nucleotide sequence ID" value="NZ_LWMT01000243.1"/>
</dbReference>
<keyword evidence="3" id="KW-1185">Reference proteome</keyword>
<keyword evidence="1" id="KW-0472">Membrane</keyword>
<dbReference type="PATRIC" id="fig|55758.3.peg.1531"/>
<evidence type="ECO:0000256" key="1">
    <source>
        <dbReference type="SAM" id="Phobius"/>
    </source>
</evidence>